<proteinExistence type="predicted"/>
<dbReference type="Proteomes" id="UP000032721">
    <property type="component" value="Chromosome"/>
</dbReference>
<reference evidence="1 3" key="1">
    <citation type="submission" date="2013-07" db="EMBL/GenBank/DDBJ databases">
        <authorList>
            <person name="Genoscope - CEA"/>
        </authorList>
    </citation>
    <scope>NUCLEOTIDE SEQUENCE [LARGE SCALE GENOMIC DNA]</scope>
    <source>
        <strain evidence="1">FRM16</strain>
        <strain evidence="3">FRM16 / DSM 17909</strain>
    </source>
</reference>
<dbReference type="EMBL" id="VNHN01000079">
    <property type="protein sequence ID" value="TYO98626.1"/>
    <property type="molecule type" value="Genomic_DNA"/>
</dbReference>
<dbReference type="STRING" id="351671.XDD1_2271"/>
<gene>
    <name evidence="2" type="ORF">LY16_03283</name>
    <name evidence="1" type="ORF">XDD1_2271</name>
</gene>
<evidence type="ECO:0000313" key="3">
    <source>
        <dbReference type="Proteomes" id="UP000032721"/>
    </source>
</evidence>
<evidence type="ECO:0000313" key="2">
    <source>
        <dbReference type="EMBL" id="TYO98626.1"/>
    </source>
</evidence>
<dbReference type="RefSeq" id="WP_045970977.1">
    <property type="nucleotide sequence ID" value="NZ_CAWMED010000001.1"/>
</dbReference>
<accession>A0A068QVR9</accession>
<dbReference type="KEGG" id="xdo:XDD1_2271"/>
<organism evidence="1 3">
    <name type="scientific">Xenorhabdus doucetiae</name>
    <dbReference type="NCBI Taxonomy" id="351671"/>
    <lineage>
        <taxon>Bacteria</taxon>
        <taxon>Pseudomonadati</taxon>
        <taxon>Pseudomonadota</taxon>
        <taxon>Gammaproteobacteria</taxon>
        <taxon>Enterobacterales</taxon>
        <taxon>Morganellaceae</taxon>
        <taxon>Xenorhabdus</taxon>
    </lineage>
</organism>
<dbReference type="Pfam" id="PF19940">
    <property type="entry name" value="DUF6402"/>
    <property type="match status" value="1"/>
</dbReference>
<dbReference type="InterPro" id="IPR045646">
    <property type="entry name" value="DUF6402"/>
</dbReference>
<reference evidence="2 4" key="2">
    <citation type="submission" date="2019-07" db="EMBL/GenBank/DDBJ databases">
        <title>Genomic Encyclopedia of Type Strains, Phase I: the one thousand microbial genomes (KMG-I) project.</title>
        <authorList>
            <person name="Kyrpides N."/>
        </authorList>
    </citation>
    <scope>NUCLEOTIDE SEQUENCE [LARGE SCALE GENOMIC DNA]</scope>
    <source>
        <strain evidence="2 4">DSM 17909</strain>
    </source>
</reference>
<sequence length="281" mass="32402">MAIYSTKTVKGGKVTEIEVDIFMLNELPDAMEMMGWETAPKLMRHWFDTEPVFAFKDAEEKRKYAVDMDSIDIPKEIINDSIVKMAWAINYTQVRALIEELHYMWASPLGIRLLKKRLSKSKDKRIGYTDSAIELDTYAQVNAREIGAMTDTIDDYYGAIGKATIKLAVRGYVEVRNSKDVFVTELVGIYLKDSYDFVTKGEFLGVWHKNGVLNKMKTLAYLPRYDKGLWRELAGEFSGCVPIYNDDFRAWQRKHKKGGDFIVFSDVLWMPPLPAHRIIEL</sequence>
<keyword evidence="4" id="KW-1185">Reference proteome</keyword>
<evidence type="ECO:0000313" key="4">
    <source>
        <dbReference type="Proteomes" id="UP000324170"/>
    </source>
</evidence>
<dbReference type="AlphaFoldDB" id="A0A068QVR9"/>
<evidence type="ECO:0000313" key="1">
    <source>
        <dbReference type="EMBL" id="CDG17970.1"/>
    </source>
</evidence>
<protein>
    <submittedName>
        <fullName evidence="1">Uncharacterized protein</fullName>
    </submittedName>
</protein>
<name>A0A068QVR9_9GAMM</name>
<dbReference type="EMBL" id="FO704550">
    <property type="protein sequence ID" value="CDG17970.1"/>
    <property type="molecule type" value="Genomic_DNA"/>
</dbReference>
<dbReference type="Proteomes" id="UP000324170">
    <property type="component" value="Unassembled WGS sequence"/>
</dbReference>
<dbReference type="HOGENOM" id="CLU_055409_0_0_6"/>
<dbReference type="OrthoDB" id="6986732at2"/>